<dbReference type="InterPro" id="IPR032821">
    <property type="entry name" value="PKS_assoc"/>
</dbReference>
<keyword evidence="4" id="KW-0808">Transferase</keyword>
<dbReference type="PANTHER" id="PTHR43775">
    <property type="entry name" value="FATTY ACID SYNTHASE"/>
    <property type="match status" value="1"/>
</dbReference>
<dbReference type="SMART" id="SM00825">
    <property type="entry name" value="PKS_KS"/>
    <property type="match status" value="1"/>
</dbReference>
<dbReference type="InterPro" id="IPR013968">
    <property type="entry name" value="PKS_KR"/>
</dbReference>
<dbReference type="InterPro" id="IPR016035">
    <property type="entry name" value="Acyl_Trfase/lysoPLipase"/>
</dbReference>
<evidence type="ECO:0000313" key="12">
    <source>
        <dbReference type="Proteomes" id="UP000477722"/>
    </source>
</evidence>
<dbReference type="Gene3D" id="6.10.140.1830">
    <property type="match status" value="1"/>
</dbReference>
<dbReference type="Gene3D" id="3.40.50.720">
    <property type="entry name" value="NAD(P)-binding Rossmann-like Domain"/>
    <property type="match status" value="1"/>
</dbReference>
<dbReference type="InterPro" id="IPR016039">
    <property type="entry name" value="Thiolase-like"/>
</dbReference>
<dbReference type="Pfam" id="PF02801">
    <property type="entry name" value="Ketoacyl-synt_C"/>
    <property type="match status" value="1"/>
</dbReference>
<organism evidence="11 12">
    <name type="scientific">Streptomyces boncukensis</name>
    <dbReference type="NCBI Taxonomy" id="2711219"/>
    <lineage>
        <taxon>Bacteria</taxon>
        <taxon>Bacillati</taxon>
        <taxon>Actinomycetota</taxon>
        <taxon>Actinomycetes</taxon>
        <taxon>Kitasatosporales</taxon>
        <taxon>Streptomycetaceae</taxon>
        <taxon>Streptomyces</taxon>
    </lineage>
</organism>
<dbReference type="GO" id="GO:0033068">
    <property type="term" value="P:macrolide biosynthetic process"/>
    <property type="evidence" value="ECO:0007669"/>
    <property type="project" value="UniProtKB-ARBA"/>
</dbReference>
<evidence type="ECO:0000259" key="10">
    <source>
        <dbReference type="PROSITE" id="PS52004"/>
    </source>
</evidence>
<dbReference type="Pfam" id="PF08990">
    <property type="entry name" value="Docking"/>
    <property type="match status" value="1"/>
</dbReference>
<keyword evidence="2" id="KW-0596">Phosphopantetheine</keyword>
<evidence type="ECO:0000256" key="7">
    <source>
        <dbReference type="ARBA" id="ARBA00023315"/>
    </source>
</evidence>
<dbReference type="GO" id="GO:0004312">
    <property type="term" value="F:fatty acid synthase activity"/>
    <property type="evidence" value="ECO:0007669"/>
    <property type="project" value="TreeGrafter"/>
</dbReference>
<dbReference type="Pfam" id="PF00698">
    <property type="entry name" value="Acyl_transf_1"/>
    <property type="match status" value="1"/>
</dbReference>
<dbReference type="InterPro" id="IPR015083">
    <property type="entry name" value="NorB/c/GfsB-D-like_docking"/>
</dbReference>
<feature type="domain" description="Ketosynthase family 3 (KS3)" evidence="10">
    <location>
        <begin position="33"/>
        <end position="461"/>
    </location>
</feature>
<dbReference type="Pfam" id="PF16197">
    <property type="entry name" value="KAsynt_C_assoc"/>
    <property type="match status" value="1"/>
</dbReference>
<dbReference type="InterPro" id="IPR020841">
    <property type="entry name" value="PKS_Beta-ketoAc_synthase_dom"/>
</dbReference>
<dbReference type="InterPro" id="IPR057326">
    <property type="entry name" value="KR_dom"/>
</dbReference>
<dbReference type="EMBL" id="JAAKZZ010000151">
    <property type="protein sequence ID" value="NGO69910.1"/>
    <property type="molecule type" value="Genomic_DNA"/>
</dbReference>
<dbReference type="SMART" id="SM01294">
    <property type="entry name" value="PKS_PP_betabranch"/>
    <property type="match status" value="1"/>
</dbReference>
<dbReference type="InterPro" id="IPR041618">
    <property type="entry name" value="PKS_DE"/>
</dbReference>
<dbReference type="SMART" id="SM00823">
    <property type="entry name" value="PKS_PP"/>
    <property type="match status" value="1"/>
</dbReference>
<sequence>MQNEDKLRDYLKRATADLRSARRRIEELEGRDAEPVAIVGMSCRYPGGVNSPEDLWRLLSGGGDAIAEIPDDRGWSVDELYDPDPERSGTIYTREGGFLDGAALFDAGFFGISPREALAMDPQQRLLLELSWEAIERAGIDPAAVKGSQTGVFVGTSYQGYGAGLYANAPAEDVEGHQLTGGSMAVASGRLAYTFGLEGPAVTVDTMCSSSLVALHLAVQALRKRECSAALVGGATVMSTPSQFLEFSRQRGLSPDGRCRAFADGADGTGWGEGVGVLLVERLSEARRHGHPVLAVISGSAINQDGASNGLTAPNGLSQQRVILQALADARLAPSDVDAVEAHGTGTSLGDPIEAQALLATYGQDRDPEQPLWLGSLKSNIGHTQAASGVAGVIKTVLALRHGELPRTLHVDEPTSHVDWESGAVSLLTEARPWPAGDRTRRVGVSSFGGSGTNAHLVLEEAPPPADGADAASAPEAGDGAPAPRPATDVVAWCLSGRGEAALRAQAGRLLTWLDEHPEASEADVAHSLAVTRGTLENRAVVVGADRATLRAGLSALAEDLPAANVVRGVAEAAGPVVFVFPGQGSQWAGMGLELLESEPVFAARFAECDAALAPHLGCSVLDVLRGEPGAPSLDRVDVVQSALFAVLVSLAALWRANGVQPSAVVGHSQGEIAAACVAGALSLPDAARVVALRGQAIRDSLAGHGGMLSVAEPADAVRDRLGAWEERLSVAAVNGPASVVVSGEPGALDELVAELDAAGVRNRRIPVDYASHSAQVTAIEGRLAELLAPIRPQRSEIPFYSTVTDGWIDTTELTAEYWYRNLRETVRFADAVRALALQDHRAFVETSPHPVLTASVQETVEALEEAPACAVTGTLRRDDGGSATFVTSLAELHVAGPVPDWAGRLAGDRVELPTYAFQHQPYWLAPPTATGAVEDSGFWDAVEEPGFADRLGVEPEALNAVLPALREWRHTRRDRATVDDWRYQVAWRRDDGTGTGADDGGAARLSGRWLLVLPEHGAGGPDAEPADRVREALARHGAEVESLVVRDADLDRARLTGVLAGAAGGAAEPAGVVSLLALDERPYAEEPWMPSGLVASLLLVQALGDAGVGAKLWCLTSQAASVGEGDPLARPLQNAVWGLGRVAALELPDRWGGLVDLPAQPGEPVLDSLCGILAAPGEEDQFALRDAGRYLRRLHRAPLGGAAVRKPWEPSGTALITGGNGGLGAQTARWLARSGVEHLVLTGRRGGEAPGAAELTAELEELGAKVTHAACDVADRESLGSLVRQLTDDGHEIRVVVHTAGVGLLVSLADSSLEEFAECARAKLAGARNLDEIFDADTLDAFVLYSSVAGVWGSGDHGSYAAANSYLDALAENRRSRGLAGTSIAWGIWAAGDDGRGMAVNVMKDALRWRGIPFMRGETALVGLQQALEQDDPFLAVGDVDWEKFVPVFTSARPSPLLSEVPQVAELLAAASAAEAADGEEASSLRGRLAAMSRADRKEALLTLVRGHIAAVLGYQGADEVEVGRAFRDLGFDSLSAVGLRNRLKAATGLRFQVTVVFDYPTARELAAHIEDELFPDDGTAEAGDPEEAEVRSLLSALPLARLRESGLLDELRRLADPDHASAAAAAADEDPPESIDDLDVGDLVRMATARTTSDDL</sequence>
<dbReference type="SUPFAM" id="SSF53901">
    <property type="entry name" value="Thiolase-like"/>
    <property type="match status" value="1"/>
</dbReference>
<dbReference type="InterPro" id="IPR009081">
    <property type="entry name" value="PP-bd_ACP"/>
</dbReference>
<evidence type="ECO:0000259" key="9">
    <source>
        <dbReference type="PROSITE" id="PS50075"/>
    </source>
</evidence>
<feature type="domain" description="Carrier" evidence="9">
    <location>
        <begin position="1500"/>
        <end position="1575"/>
    </location>
</feature>
<dbReference type="FunFam" id="3.40.47.10:FF:000019">
    <property type="entry name" value="Polyketide synthase type I"/>
    <property type="match status" value="1"/>
</dbReference>
<dbReference type="Gene3D" id="3.40.47.10">
    <property type="match status" value="1"/>
</dbReference>
<dbReference type="Gene3D" id="3.30.70.3290">
    <property type="match status" value="1"/>
</dbReference>
<gene>
    <name evidence="11" type="ORF">G5C65_16410</name>
</gene>
<dbReference type="InterPro" id="IPR036736">
    <property type="entry name" value="ACP-like_sf"/>
</dbReference>
<dbReference type="InterPro" id="IPR020806">
    <property type="entry name" value="PKS_PP-bd"/>
</dbReference>
<dbReference type="SMART" id="SM00822">
    <property type="entry name" value="PKS_KR"/>
    <property type="match status" value="1"/>
</dbReference>
<keyword evidence="5" id="KW-0045">Antibiotic biosynthesis</keyword>
<evidence type="ECO:0000256" key="5">
    <source>
        <dbReference type="ARBA" id="ARBA00023194"/>
    </source>
</evidence>
<dbReference type="GO" id="GO:0031177">
    <property type="term" value="F:phosphopantetheine binding"/>
    <property type="evidence" value="ECO:0007669"/>
    <property type="project" value="InterPro"/>
</dbReference>
<dbReference type="GO" id="GO:0006633">
    <property type="term" value="P:fatty acid biosynthetic process"/>
    <property type="evidence" value="ECO:0007669"/>
    <property type="project" value="TreeGrafter"/>
</dbReference>
<dbReference type="FunFam" id="1.10.1200.10:FF:000007">
    <property type="entry name" value="Probable polyketide synthase pks17"/>
    <property type="match status" value="1"/>
</dbReference>
<feature type="compositionally biased region" description="Low complexity" evidence="8">
    <location>
        <begin position="467"/>
        <end position="482"/>
    </location>
</feature>
<dbReference type="InterPro" id="IPR014031">
    <property type="entry name" value="Ketoacyl_synth_C"/>
</dbReference>
<feature type="region of interest" description="Disordered" evidence="8">
    <location>
        <begin position="460"/>
        <end position="485"/>
    </location>
</feature>
<dbReference type="InterPro" id="IPR050091">
    <property type="entry name" value="PKS_NRPS_Biosynth_Enz"/>
</dbReference>
<dbReference type="PROSITE" id="PS52004">
    <property type="entry name" value="KS3_2"/>
    <property type="match status" value="1"/>
</dbReference>
<dbReference type="Pfam" id="PF18369">
    <property type="entry name" value="PKS_DE"/>
    <property type="match status" value="1"/>
</dbReference>
<dbReference type="FunFam" id="3.40.366.10:FF:000002">
    <property type="entry name" value="Probable polyketide synthase 2"/>
    <property type="match status" value="1"/>
</dbReference>
<evidence type="ECO:0000256" key="8">
    <source>
        <dbReference type="SAM" id="MobiDB-lite"/>
    </source>
</evidence>
<dbReference type="InterPro" id="IPR001227">
    <property type="entry name" value="Ac_transferase_dom_sf"/>
</dbReference>
<dbReference type="InterPro" id="IPR036299">
    <property type="entry name" value="Polyketide_synth_docking_sf"/>
</dbReference>
<dbReference type="Proteomes" id="UP000477722">
    <property type="component" value="Unassembled WGS sequence"/>
</dbReference>
<dbReference type="SUPFAM" id="SSF55048">
    <property type="entry name" value="Probable ACP-binding domain of malonyl-CoA ACP transacylase"/>
    <property type="match status" value="1"/>
</dbReference>
<dbReference type="NCBIfam" id="NF045894">
    <property type="entry name" value="PKS_plus_SDR"/>
    <property type="match status" value="1"/>
</dbReference>
<dbReference type="Pfam" id="PF00550">
    <property type="entry name" value="PP-binding"/>
    <property type="match status" value="1"/>
</dbReference>
<accession>A0A6G4WZ48</accession>
<dbReference type="CDD" id="cd00833">
    <property type="entry name" value="PKS"/>
    <property type="match status" value="1"/>
</dbReference>
<evidence type="ECO:0000313" key="11">
    <source>
        <dbReference type="EMBL" id="NGO69910.1"/>
    </source>
</evidence>
<evidence type="ECO:0000256" key="3">
    <source>
        <dbReference type="ARBA" id="ARBA00022553"/>
    </source>
</evidence>
<proteinExistence type="predicted"/>
<name>A0A6G4WZ48_9ACTN</name>
<evidence type="ECO:0000256" key="6">
    <source>
        <dbReference type="ARBA" id="ARBA00023268"/>
    </source>
</evidence>
<dbReference type="SUPFAM" id="SSF51735">
    <property type="entry name" value="NAD(P)-binding Rossmann-fold domains"/>
    <property type="match status" value="2"/>
</dbReference>
<evidence type="ECO:0000256" key="1">
    <source>
        <dbReference type="ARBA" id="ARBA00001957"/>
    </source>
</evidence>
<keyword evidence="12" id="KW-1185">Reference proteome</keyword>
<dbReference type="Pfam" id="PF00109">
    <property type="entry name" value="ketoacyl-synt"/>
    <property type="match status" value="1"/>
</dbReference>
<keyword evidence="6" id="KW-0511">Multifunctional enzyme</keyword>
<dbReference type="Gene3D" id="1.10.1200.10">
    <property type="entry name" value="ACP-like"/>
    <property type="match status" value="1"/>
</dbReference>
<keyword evidence="7" id="KW-0012">Acyltransferase</keyword>
<dbReference type="PROSITE" id="PS00012">
    <property type="entry name" value="PHOSPHOPANTETHEINE"/>
    <property type="match status" value="1"/>
</dbReference>
<dbReference type="InterPro" id="IPR016036">
    <property type="entry name" value="Malonyl_transacylase_ACP-bd"/>
</dbReference>
<evidence type="ECO:0000256" key="4">
    <source>
        <dbReference type="ARBA" id="ARBA00022679"/>
    </source>
</evidence>
<dbReference type="InterPro" id="IPR006162">
    <property type="entry name" value="Ppantetheine_attach_site"/>
</dbReference>
<feature type="compositionally biased region" description="Acidic residues" evidence="8">
    <location>
        <begin position="1629"/>
        <end position="1642"/>
    </location>
</feature>
<dbReference type="InterPro" id="IPR014030">
    <property type="entry name" value="Ketoacyl_synth_N"/>
</dbReference>
<dbReference type="PANTHER" id="PTHR43775:SF51">
    <property type="entry name" value="INACTIVE PHENOLPHTHIOCEROL SYNTHESIS POLYKETIDE SYNTHASE TYPE I PKS1-RELATED"/>
    <property type="match status" value="1"/>
</dbReference>
<dbReference type="Pfam" id="PF08659">
    <property type="entry name" value="KR"/>
    <property type="match status" value="1"/>
</dbReference>
<feature type="region of interest" description="Disordered" evidence="8">
    <location>
        <begin position="1620"/>
        <end position="1642"/>
    </location>
</feature>
<dbReference type="SUPFAM" id="SSF101173">
    <property type="entry name" value="Docking domain B of the erythromycin polyketide synthase (DEBS)"/>
    <property type="match status" value="1"/>
</dbReference>
<dbReference type="SMART" id="SM00827">
    <property type="entry name" value="PKS_AT"/>
    <property type="match status" value="1"/>
</dbReference>
<dbReference type="CDD" id="cd08952">
    <property type="entry name" value="KR_1_SDR_x"/>
    <property type="match status" value="1"/>
</dbReference>
<protein>
    <submittedName>
        <fullName evidence="11">SDR family NAD(P)-dependent oxidoreductase</fullName>
    </submittedName>
</protein>
<evidence type="ECO:0000256" key="2">
    <source>
        <dbReference type="ARBA" id="ARBA00022450"/>
    </source>
</evidence>
<dbReference type="SUPFAM" id="SSF52151">
    <property type="entry name" value="FabD/lysophospholipase-like"/>
    <property type="match status" value="1"/>
</dbReference>
<dbReference type="Gene3D" id="3.40.366.10">
    <property type="entry name" value="Malonyl-Coenzyme A Acyl Carrier Protein, domain 2"/>
    <property type="match status" value="1"/>
</dbReference>
<dbReference type="InterPro" id="IPR036291">
    <property type="entry name" value="NAD(P)-bd_dom_sf"/>
</dbReference>
<dbReference type="InterPro" id="IPR014043">
    <property type="entry name" value="Acyl_transferase_dom"/>
</dbReference>
<reference evidence="11 12" key="1">
    <citation type="submission" date="2020-02" db="EMBL/GenBank/DDBJ databases">
        <title>Whole-genome analyses of novel actinobacteria.</title>
        <authorList>
            <person name="Sahin N."/>
            <person name="Tatar D."/>
        </authorList>
    </citation>
    <scope>NUCLEOTIDE SEQUENCE [LARGE SCALE GENOMIC DNA]</scope>
    <source>
        <strain evidence="11 12">SB3404</strain>
    </source>
</reference>
<comment type="caution">
    <text evidence="11">The sequence shown here is derived from an EMBL/GenBank/DDBJ whole genome shotgun (WGS) entry which is preliminary data.</text>
</comment>
<dbReference type="SUPFAM" id="SSF47336">
    <property type="entry name" value="ACP-like"/>
    <property type="match status" value="1"/>
</dbReference>
<keyword evidence="3" id="KW-0597">Phosphoprotein</keyword>
<comment type="cofactor">
    <cofactor evidence="1">
        <name>pantetheine 4'-phosphate</name>
        <dbReference type="ChEBI" id="CHEBI:47942"/>
    </cofactor>
</comment>
<dbReference type="PROSITE" id="PS50075">
    <property type="entry name" value="CARRIER"/>
    <property type="match status" value="1"/>
</dbReference>